<comment type="caution">
    <text evidence="3">The sequence shown here is derived from an EMBL/GenBank/DDBJ whole genome shotgun (WGS) entry which is preliminary data.</text>
</comment>
<keyword evidence="1" id="KW-0472">Membrane</keyword>
<feature type="transmembrane region" description="Helical" evidence="1">
    <location>
        <begin position="21"/>
        <end position="40"/>
    </location>
</feature>
<protein>
    <recommendedName>
        <fullName evidence="2">DUF4296 domain-containing protein</fullName>
    </recommendedName>
</protein>
<feature type="domain" description="DUF4296" evidence="2">
    <location>
        <begin position="51"/>
        <end position="132"/>
    </location>
</feature>
<accession>A0A2V3ZX97</accession>
<keyword evidence="1" id="KW-0812">Transmembrane</keyword>
<evidence type="ECO:0000256" key="1">
    <source>
        <dbReference type="SAM" id="Phobius"/>
    </source>
</evidence>
<dbReference type="AlphaFoldDB" id="A0A2V3ZX97"/>
<evidence type="ECO:0000259" key="2">
    <source>
        <dbReference type="Pfam" id="PF14129"/>
    </source>
</evidence>
<dbReference type="Pfam" id="PF14129">
    <property type="entry name" value="DUF4296"/>
    <property type="match status" value="1"/>
</dbReference>
<dbReference type="Proteomes" id="UP000248079">
    <property type="component" value="Unassembled WGS sequence"/>
</dbReference>
<evidence type="ECO:0000313" key="4">
    <source>
        <dbReference type="Proteomes" id="UP000248079"/>
    </source>
</evidence>
<reference evidence="3 4" key="1">
    <citation type="submission" date="2018-05" db="EMBL/GenBank/DDBJ databases">
        <title>Marinifilum breve JC075T sp. nov., a marine bacterium isolated from Yongle Blue Hole in the South China Sea.</title>
        <authorList>
            <person name="Fu T."/>
        </authorList>
    </citation>
    <scope>NUCLEOTIDE SEQUENCE [LARGE SCALE GENOMIC DNA]</scope>
    <source>
        <strain evidence="3 4">JC075</strain>
    </source>
</reference>
<gene>
    <name evidence="3" type="ORF">DF185_17435</name>
</gene>
<evidence type="ECO:0000313" key="3">
    <source>
        <dbReference type="EMBL" id="PXX97753.1"/>
    </source>
</evidence>
<keyword evidence="1" id="KW-1133">Transmembrane helix</keyword>
<dbReference type="EMBL" id="QFLI01000009">
    <property type="protein sequence ID" value="PXX97753.1"/>
    <property type="molecule type" value="Genomic_DNA"/>
</dbReference>
<name>A0A2V3ZX97_9BACT</name>
<keyword evidence="4" id="KW-1185">Reference proteome</keyword>
<sequence length="299" mass="35533">MLLNPKITQAIVIFAHKQVKFSMNKILIITIATISVFLFSCSKEKKNPPKLNQEEFTKMLIDIHIADGTMSAQNIYRAGKNYRPSYYYNSIYEKYNLQPAEFDSCVAYYAENTSNFTKIYDKVIDSLNRLETKYRIDIKNAKLEQDTINLWKRKKHWIVPKQGKPTFSFRIPIKERGIYTVSADIRIFQKDQTENPTMEAYFWKKDTTNGPQKVHFDPIKIKKDSIFKNYTIQLEYPDTTYTHLVGDLFKWDNDLKIFTQEYEIKNIKIYNPEMKPDTTEINREIERHIDRGEFIPDLR</sequence>
<proteinExistence type="predicted"/>
<organism evidence="3 4">
    <name type="scientific">Marinifilum breve</name>
    <dbReference type="NCBI Taxonomy" id="2184082"/>
    <lineage>
        <taxon>Bacteria</taxon>
        <taxon>Pseudomonadati</taxon>
        <taxon>Bacteroidota</taxon>
        <taxon>Bacteroidia</taxon>
        <taxon>Marinilabiliales</taxon>
        <taxon>Marinifilaceae</taxon>
    </lineage>
</organism>
<dbReference type="InterPro" id="IPR025381">
    <property type="entry name" value="DUF4296"/>
</dbReference>